<dbReference type="InterPro" id="IPR050194">
    <property type="entry name" value="Glycosyltransferase_grp1"/>
</dbReference>
<dbReference type="Proteomes" id="UP000334019">
    <property type="component" value="Chromosome"/>
</dbReference>
<keyword evidence="2 5" id="KW-0808">Transferase</keyword>
<evidence type="ECO:0000313" key="6">
    <source>
        <dbReference type="Proteomes" id="UP000334019"/>
    </source>
</evidence>
<keyword evidence="6" id="KW-1185">Reference proteome</keyword>
<dbReference type="RefSeq" id="WP_153759246.1">
    <property type="nucleotide sequence ID" value="NZ_CP045851.1"/>
</dbReference>
<name>A0A5Q2RE09_9ACTN</name>
<dbReference type="Pfam" id="PF00534">
    <property type="entry name" value="Glycos_transf_1"/>
    <property type="match status" value="1"/>
</dbReference>
<proteinExistence type="predicted"/>
<accession>A0A5Q2RE09</accession>
<evidence type="ECO:0000259" key="4">
    <source>
        <dbReference type="Pfam" id="PF13439"/>
    </source>
</evidence>
<evidence type="ECO:0000313" key="5">
    <source>
        <dbReference type="EMBL" id="QGG95138.1"/>
    </source>
</evidence>
<dbReference type="EMBL" id="CP045851">
    <property type="protein sequence ID" value="QGG95138.1"/>
    <property type="molecule type" value="Genomic_DNA"/>
</dbReference>
<evidence type="ECO:0000256" key="1">
    <source>
        <dbReference type="ARBA" id="ARBA00022676"/>
    </source>
</evidence>
<feature type="domain" description="Glycosyltransferase subfamily 4-like N-terminal" evidence="4">
    <location>
        <begin position="14"/>
        <end position="172"/>
    </location>
</feature>
<organism evidence="5 6">
    <name type="scientific">Actinomarinicola tropica</name>
    <dbReference type="NCBI Taxonomy" id="2789776"/>
    <lineage>
        <taxon>Bacteria</taxon>
        <taxon>Bacillati</taxon>
        <taxon>Actinomycetota</taxon>
        <taxon>Acidimicrobiia</taxon>
        <taxon>Acidimicrobiales</taxon>
        <taxon>Iamiaceae</taxon>
        <taxon>Actinomarinicola</taxon>
    </lineage>
</organism>
<dbReference type="SUPFAM" id="SSF53756">
    <property type="entry name" value="UDP-Glycosyltransferase/glycogen phosphorylase"/>
    <property type="match status" value="1"/>
</dbReference>
<dbReference type="Gene3D" id="3.40.50.2000">
    <property type="entry name" value="Glycogen Phosphorylase B"/>
    <property type="match status" value="2"/>
</dbReference>
<dbReference type="Pfam" id="PF13439">
    <property type="entry name" value="Glyco_transf_4"/>
    <property type="match status" value="1"/>
</dbReference>
<dbReference type="PANTHER" id="PTHR45947:SF3">
    <property type="entry name" value="SULFOQUINOVOSYL TRANSFERASE SQD2"/>
    <property type="match status" value="1"/>
</dbReference>
<dbReference type="GO" id="GO:0016758">
    <property type="term" value="F:hexosyltransferase activity"/>
    <property type="evidence" value="ECO:0007669"/>
    <property type="project" value="TreeGrafter"/>
</dbReference>
<dbReference type="GO" id="GO:1901137">
    <property type="term" value="P:carbohydrate derivative biosynthetic process"/>
    <property type="evidence" value="ECO:0007669"/>
    <property type="project" value="UniProtKB-ARBA"/>
</dbReference>
<dbReference type="InterPro" id="IPR001296">
    <property type="entry name" value="Glyco_trans_1"/>
</dbReference>
<evidence type="ECO:0000256" key="2">
    <source>
        <dbReference type="ARBA" id="ARBA00022679"/>
    </source>
</evidence>
<sequence>MRVGLICPYSLSVPGGVQYQVLGLARALRGLGHDARVLAPCDGPPPDAGVTPLGMSIPTAANGSVAPIAPDPAAQLRLMRALRDERFDVLNLHEPLVPGPNMTACLFKSEPLVGTFHAAGRIGAYTWARPALAWLATRLDRRVVVSEDARDLAETALGGTYDLFFNGIEVDRFAKATPWPTDGPTIFFIGRHEPRKGLAVLLEAMAELPPDVRLWVGGTGPDTDMLRARHAGDPRIEWLGRISDEEKARRIRGASAFCTPSLGGESFGIVLLEGMAARTPVVAADLPGYRNVARAGRDALLPPPGDVAALARALRTVLTDADRAASLVESGIERAQHFSMDALAARYLDLFDEVLASR</sequence>
<dbReference type="CDD" id="cd03801">
    <property type="entry name" value="GT4_PimA-like"/>
    <property type="match status" value="1"/>
</dbReference>
<dbReference type="PANTHER" id="PTHR45947">
    <property type="entry name" value="SULFOQUINOVOSYL TRANSFERASE SQD2"/>
    <property type="match status" value="1"/>
</dbReference>
<dbReference type="KEGG" id="atq:GH723_08520"/>
<protein>
    <submittedName>
        <fullName evidence="5">Glycosyltransferase</fullName>
    </submittedName>
</protein>
<feature type="domain" description="Glycosyl transferase family 1" evidence="3">
    <location>
        <begin position="173"/>
        <end position="333"/>
    </location>
</feature>
<keyword evidence="1" id="KW-0328">Glycosyltransferase</keyword>
<gene>
    <name evidence="5" type="ORF">GH723_08520</name>
</gene>
<evidence type="ECO:0000259" key="3">
    <source>
        <dbReference type="Pfam" id="PF00534"/>
    </source>
</evidence>
<dbReference type="AlphaFoldDB" id="A0A5Q2RE09"/>
<reference evidence="5 6" key="1">
    <citation type="submission" date="2019-11" db="EMBL/GenBank/DDBJ databases">
        <authorList>
            <person name="He Y."/>
        </authorList>
    </citation>
    <scope>NUCLEOTIDE SEQUENCE [LARGE SCALE GENOMIC DNA]</scope>
    <source>
        <strain evidence="5 6">SCSIO 58843</strain>
    </source>
</reference>
<dbReference type="InterPro" id="IPR028098">
    <property type="entry name" value="Glyco_trans_4-like_N"/>
</dbReference>